<dbReference type="eggNOG" id="KOG0017">
    <property type="taxonomic scope" value="Eukaryota"/>
</dbReference>
<dbReference type="KEGG" id="nnu:104591012"/>
<sequence>MQKYGIKHKLATPYHPQTSGQVELANREHKLDDALWAYRSAYKTPIGMSPYRLVFDKACHLPDELEHKAFWALKFFNFDIQATGAKRRLQLNEMDEFRLAAYENAKVYKDRIKRWHDKNFLRRDFHVGQQ</sequence>
<proteinExistence type="predicted"/>
<dbReference type="InterPro" id="IPR052160">
    <property type="entry name" value="Gypsy_RT_Integrase-like"/>
</dbReference>
<evidence type="ECO:0000313" key="1">
    <source>
        <dbReference type="Proteomes" id="UP000189703"/>
    </source>
</evidence>
<dbReference type="AlphaFoldDB" id="A0A1U7ZJU2"/>
<reference evidence="2" key="1">
    <citation type="submission" date="2025-08" db="UniProtKB">
        <authorList>
            <consortium name="RefSeq"/>
        </authorList>
    </citation>
    <scope>IDENTIFICATION</scope>
</reference>
<dbReference type="Proteomes" id="UP000189703">
    <property type="component" value="Unplaced"/>
</dbReference>
<dbReference type="SUPFAM" id="SSF53098">
    <property type="entry name" value="Ribonuclease H-like"/>
    <property type="match status" value="1"/>
</dbReference>
<organism evidence="1 2">
    <name type="scientific">Nelumbo nucifera</name>
    <name type="common">Sacred lotus</name>
    <dbReference type="NCBI Taxonomy" id="4432"/>
    <lineage>
        <taxon>Eukaryota</taxon>
        <taxon>Viridiplantae</taxon>
        <taxon>Streptophyta</taxon>
        <taxon>Embryophyta</taxon>
        <taxon>Tracheophyta</taxon>
        <taxon>Spermatophyta</taxon>
        <taxon>Magnoliopsida</taxon>
        <taxon>Proteales</taxon>
        <taxon>Nelumbonaceae</taxon>
        <taxon>Nelumbo</taxon>
    </lineage>
</organism>
<feature type="non-terminal residue" evidence="2">
    <location>
        <position position="130"/>
    </location>
</feature>
<dbReference type="GO" id="GO:0003676">
    <property type="term" value="F:nucleic acid binding"/>
    <property type="evidence" value="ECO:0007669"/>
    <property type="project" value="InterPro"/>
</dbReference>
<accession>A0A1U7ZJU2</accession>
<dbReference type="GeneID" id="104591012"/>
<keyword evidence="1" id="KW-1185">Reference proteome</keyword>
<name>A0A1U7ZJU2_NELNU</name>
<dbReference type="PANTHER" id="PTHR47266">
    <property type="entry name" value="ENDONUCLEASE-RELATED"/>
    <property type="match status" value="1"/>
</dbReference>
<dbReference type="OMA" id="CQANARY"/>
<dbReference type="Gene3D" id="3.30.420.10">
    <property type="entry name" value="Ribonuclease H-like superfamily/Ribonuclease H"/>
    <property type="match status" value="1"/>
</dbReference>
<evidence type="ECO:0000313" key="2">
    <source>
        <dbReference type="RefSeq" id="XP_010248081.1"/>
    </source>
</evidence>
<dbReference type="RefSeq" id="XP_010248081.1">
    <property type="nucleotide sequence ID" value="XM_010249779.1"/>
</dbReference>
<dbReference type="InterPro" id="IPR012337">
    <property type="entry name" value="RNaseH-like_sf"/>
</dbReference>
<dbReference type="InParanoid" id="A0A1U7ZJU2"/>
<protein>
    <submittedName>
        <fullName evidence="2">Uncharacterized protein LOC104591012</fullName>
    </submittedName>
</protein>
<dbReference type="OrthoDB" id="1298805at2759"/>
<gene>
    <name evidence="2" type="primary">LOC104591012</name>
</gene>
<dbReference type="InterPro" id="IPR036397">
    <property type="entry name" value="RNaseH_sf"/>
</dbReference>